<comment type="catalytic activity">
    <reaction evidence="1">
        <text>GTP + H2O = 7,8-dihydroneopterin 3'-triphosphate + formate + H(+)</text>
        <dbReference type="Rhea" id="RHEA:17473"/>
        <dbReference type="ChEBI" id="CHEBI:15377"/>
        <dbReference type="ChEBI" id="CHEBI:15378"/>
        <dbReference type="ChEBI" id="CHEBI:15740"/>
        <dbReference type="ChEBI" id="CHEBI:37565"/>
        <dbReference type="ChEBI" id="CHEBI:58462"/>
        <dbReference type="EC" id="3.5.4.16"/>
    </reaction>
</comment>
<dbReference type="Proteomes" id="UP000184233">
    <property type="component" value="Unassembled WGS sequence"/>
</dbReference>
<dbReference type="SUPFAM" id="SSF55620">
    <property type="entry name" value="Tetrahydrobiopterin biosynthesis enzymes-like"/>
    <property type="match status" value="1"/>
</dbReference>
<dbReference type="GO" id="GO:0006730">
    <property type="term" value="P:one-carbon metabolic process"/>
    <property type="evidence" value="ECO:0007669"/>
    <property type="project" value="UniProtKB-KW"/>
</dbReference>
<dbReference type="PANTHER" id="PTHR11109:SF7">
    <property type="entry name" value="GTP CYCLOHYDROLASE 1"/>
    <property type="match status" value="1"/>
</dbReference>
<keyword evidence="6" id="KW-0378">Hydrolase</keyword>
<dbReference type="GO" id="GO:0006729">
    <property type="term" value="P:tetrahydrobiopterin biosynthetic process"/>
    <property type="evidence" value="ECO:0007669"/>
    <property type="project" value="TreeGrafter"/>
</dbReference>
<dbReference type="PANTHER" id="PTHR11109">
    <property type="entry name" value="GTP CYCLOHYDROLASE I"/>
    <property type="match status" value="1"/>
</dbReference>
<evidence type="ECO:0000259" key="7">
    <source>
        <dbReference type="Pfam" id="PF01227"/>
    </source>
</evidence>
<sequence length="250" mass="28660">MSRDQEGSDPSSTPRVPSLVDLDDTELEHQFVRQGLLYPHQNTVGKELFDANGNRPLSEDEREEMVRLLEQKFGEIFDILRIDRNDPNSTDTPFRLSRMWVTELFAGRYSLPPRITVFPNRKEVDELVISRGIKVMSVCSHHWQPISGDCAIGYVPRDKVIGLSKFTRIVEWFSRRGQIQEELGEQIADFLVELLDPIALGVVIKSRHYCMIARGVEAHDHASMITSVMRGELAKNHSLRDEFLKLINSD</sequence>
<dbReference type="FunFam" id="3.30.1130.10:FF:000001">
    <property type="entry name" value="GTP cyclohydrolase 1"/>
    <property type="match status" value="1"/>
</dbReference>
<proteinExistence type="inferred from homology"/>
<dbReference type="GO" id="GO:0046654">
    <property type="term" value="P:tetrahydrofolate biosynthetic process"/>
    <property type="evidence" value="ECO:0007669"/>
    <property type="project" value="InterPro"/>
</dbReference>
<dbReference type="Pfam" id="PF01227">
    <property type="entry name" value="GTP_cyclohydroI"/>
    <property type="match status" value="1"/>
</dbReference>
<dbReference type="Gene3D" id="3.30.1130.10">
    <property type="match status" value="1"/>
</dbReference>
<dbReference type="InterPro" id="IPR001474">
    <property type="entry name" value="GTP_CycHdrlase_I"/>
</dbReference>
<evidence type="ECO:0000256" key="4">
    <source>
        <dbReference type="ARBA" id="ARBA00012715"/>
    </source>
</evidence>
<evidence type="ECO:0000313" key="9">
    <source>
        <dbReference type="Proteomes" id="UP000184233"/>
    </source>
</evidence>
<name>A0A1M3L1V8_9BACT</name>
<evidence type="ECO:0000256" key="3">
    <source>
        <dbReference type="ARBA" id="ARBA00008085"/>
    </source>
</evidence>
<dbReference type="AlphaFoldDB" id="A0A1M3L1V8"/>
<evidence type="ECO:0000256" key="1">
    <source>
        <dbReference type="ARBA" id="ARBA00001052"/>
    </source>
</evidence>
<dbReference type="GO" id="GO:0005737">
    <property type="term" value="C:cytoplasm"/>
    <property type="evidence" value="ECO:0007669"/>
    <property type="project" value="TreeGrafter"/>
</dbReference>
<evidence type="ECO:0000256" key="6">
    <source>
        <dbReference type="ARBA" id="ARBA00022801"/>
    </source>
</evidence>
<dbReference type="InterPro" id="IPR043133">
    <property type="entry name" value="GTP-CH-I_C/QueF"/>
</dbReference>
<dbReference type="Gene3D" id="1.10.286.10">
    <property type="match status" value="1"/>
</dbReference>
<keyword evidence="5" id="KW-0554">One-carbon metabolism</keyword>
<dbReference type="EMBL" id="MKVH01000013">
    <property type="protein sequence ID" value="OJX59224.1"/>
    <property type="molecule type" value="Genomic_DNA"/>
</dbReference>
<dbReference type="GO" id="GO:0005525">
    <property type="term" value="F:GTP binding"/>
    <property type="evidence" value="ECO:0007669"/>
    <property type="project" value="TreeGrafter"/>
</dbReference>
<reference evidence="8 9" key="1">
    <citation type="submission" date="2016-09" db="EMBL/GenBank/DDBJ databases">
        <title>Genome-resolved meta-omics ties microbial dynamics to process performance in biotechnology for thiocyanate degradation.</title>
        <authorList>
            <person name="Kantor R.S."/>
            <person name="Huddy R.J."/>
            <person name="Iyer R."/>
            <person name="Thomas B.C."/>
            <person name="Brown C.T."/>
            <person name="Anantharaman K."/>
            <person name="Tringe S."/>
            <person name="Hettich R.L."/>
            <person name="Harrison S.T."/>
            <person name="Banfield J.F."/>
        </authorList>
    </citation>
    <scope>NUCLEOTIDE SEQUENCE [LARGE SCALE GENOMIC DNA]</scope>
    <source>
        <strain evidence="8">59-99</strain>
    </source>
</reference>
<protein>
    <recommendedName>
        <fullName evidence="4">GTP cyclohydrolase I</fullName>
        <ecNumber evidence="4">3.5.4.16</ecNumber>
    </recommendedName>
</protein>
<evidence type="ECO:0000256" key="5">
    <source>
        <dbReference type="ARBA" id="ARBA00022563"/>
    </source>
</evidence>
<organism evidence="8 9">
    <name type="scientific">Candidatus Kapaibacterium thiocyanatum</name>
    <dbReference type="NCBI Taxonomy" id="1895771"/>
    <lineage>
        <taxon>Bacteria</taxon>
        <taxon>Pseudomonadati</taxon>
        <taxon>Candidatus Kapaibacteriota</taxon>
        <taxon>Candidatus Kapaibacteriia</taxon>
        <taxon>Candidatus Kapaibacteriales</taxon>
        <taxon>Candidatus Kapaibacteriaceae</taxon>
        <taxon>Candidatus Kapaibacterium</taxon>
    </lineage>
</organism>
<dbReference type="STRING" id="1895771.BGO89_02045"/>
<feature type="domain" description="GTP cyclohydrolase I" evidence="7">
    <location>
        <begin position="70"/>
        <end position="247"/>
    </location>
</feature>
<accession>A0A1M3L1V8</accession>
<dbReference type="EC" id="3.5.4.16" evidence="4"/>
<dbReference type="GO" id="GO:0008270">
    <property type="term" value="F:zinc ion binding"/>
    <property type="evidence" value="ECO:0007669"/>
    <property type="project" value="TreeGrafter"/>
</dbReference>
<comment type="caution">
    <text evidence="8">The sequence shown here is derived from an EMBL/GenBank/DDBJ whole genome shotgun (WGS) entry which is preliminary data.</text>
</comment>
<gene>
    <name evidence="8" type="ORF">BGO89_02045</name>
</gene>
<dbReference type="InterPro" id="IPR020602">
    <property type="entry name" value="GTP_CycHdrlase_I_dom"/>
</dbReference>
<comment type="pathway">
    <text evidence="2">Cofactor biosynthesis; 7,8-dihydroneopterin triphosphate biosynthesis; 7,8-dihydroneopterin triphosphate from GTP: step 1/1.</text>
</comment>
<dbReference type="GO" id="GO:0003934">
    <property type="term" value="F:GTP cyclohydrolase I activity"/>
    <property type="evidence" value="ECO:0007669"/>
    <property type="project" value="UniProtKB-EC"/>
</dbReference>
<evidence type="ECO:0000256" key="2">
    <source>
        <dbReference type="ARBA" id="ARBA00005080"/>
    </source>
</evidence>
<dbReference type="InterPro" id="IPR043134">
    <property type="entry name" value="GTP-CH-I_N"/>
</dbReference>
<dbReference type="UniPathway" id="UPA00848">
    <property type="reaction ID" value="UER00151"/>
</dbReference>
<comment type="similarity">
    <text evidence="3">Belongs to the GTP cyclohydrolase I family.</text>
</comment>
<evidence type="ECO:0000313" key="8">
    <source>
        <dbReference type="EMBL" id="OJX59224.1"/>
    </source>
</evidence>